<dbReference type="PRINTS" id="PR00080">
    <property type="entry name" value="SDRFAMILY"/>
</dbReference>
<dbReference type="PRINTS" id="PR00081">
    <property type="entry name" value="GDHRDH"/>
</dbReference>
<evidence type="ECO:0000256" key="2">
    <source>
        <dbReference type="ARBA" id="ARBA00022857"/>
    </source>
</evidence>
<keyword evidence="3" id="KW-0560">Oxidoreductase</keyword>
<reference evidence="5 6" key="1">
    <citation type="submission" date="2017-02" db="EMBL/GenBank/DDBJ databases">
        <authorList>
            <person name="Peterson S.W."/>
        </authorList>
    </citation>
    <scope>NUCLEOTIDE SEQUENCE [LARGE SCALE GENOMIC DNA]</scope>
    <source>
        <strain evidence="5 6">DSM 22899</strain>
    </source>
</reference>
<evidence type="ECO:0000256" key="3">
    <source>
        <dbReference type="ARBA" id="ARBA00023002"/>
    </source>
</evidence>
<keyword evidence="2" id="KW-0521">NADP</keyword>
<dbReference type="InterPro" id="IPR020904">
    <property type="entry name" value="Sc_DH/Rdtase_CS"/>
</dbReference>
<dbReference type="STRING" id="623280.SAMN05660226_02696"/>
<dbReference type="GO" id="GO:0016491">
    <property type="term" value="F:oxidoreductase activity"/>
    <property type="evidence" value="ECO:0007669"/>
    <property type="project" value="UniProtKB-KW"/>
</dbReference>
<proteinExistence type="inferred from homology"/>
<name>A0A1T5DC80_9SPHI</name>
<dbReference type="InterPro" id="IPR036291">
    <property type="entry name" value="NAD(P)-bd_dom_sf"/>
</dbReference>
<dbReference type="EMBL" id="FUYS01000006">
    <property type="protein sequence ID" value="SKB69256.1"/>
    <property type="molecule type" value="Genomic_DNA"/>
</dbReference>
<dbReference type="Pfam" id="PF00106">
    <property type="entry name" value="adh_short"/>
    <property type="match status" value="1"/>
</dbReference>
<dbReference type="Proteomes" id="UP000190541">
    <property type="component" value="Unassembled WGS sequence"/>
</dbReference>
<organism evidence="5 6">
    <name type="scientific">Parapedobacter luteus</name>
    <dbReference type="NCBI Taxonomy" id="623280"/>
    <lineage>
        <taxon>Bacteria</taxon>
        <taxon>Pseudomonadati</taxon>
        <taxon>Bacteroidota</taxon>
        <taxon>Sphingobacteriia</taxon>
        <taxon>Sphingobacteriales</taxon>
        <taxon>Sphingobacteriaceae</taxon>
        <taxon>Parapedobacter</taxon>
    </lineage>
</organism>
<dbReference type="PANTHER" id="PTHR43490:SF99">
    <property type="entry name" value="SHORT-CHAIN DEHYDROGENASE_REDUCTASE"/>
    <property type="match status" value="1"/>
</dbReference>
<evidence type="ECO:0000256" key="1">
    <source>
        <dbReference type="ARBA" id="ARBA00006484"/>
    </source>
</evidence>
<dbReference type="GO" id="GO:0016020">
    <property type="term" value="C:membrane"/>
    <property type="evidence" value="ECO:0007669"/>
    <property type="project" value="TreeGrafter"/>
</dbReference>
<evidence type="ECO:0000256" key="4">
    <source>
        <dbReference type="RuleBase" id="RU000363"/>
    </source>
</evidence>
<dbReference type="SUPFAM" id="SSF51735">
    <property type="entry name" value="NAD(P)-binding Rossmann-fold domains"/>
    <property type="match status" value="1"/>
</dbReference>
<dbReference type="PROSITE" id="PS00061">
    <property type="entry name" value="ADH_SHORT"/>
    <property type="match status" value="1"/>
</dbReference>
<dbReference type="InterPro" id="IPR002347">
    <property type="entry name" value="SDR_fam"/>
</dbReference>
<sequence>MRQPPIARFYAAISKVLRQGRLLIASEGDSSGIDLDTRYAGQGIAARLGHVIPANPMSVSSLPSIRLQNPSIQLRSLICIFGPLSYKSITVMQANEKIALVTGANQGVGFQIAKALADNGYTVYVGSRNAQNGEAAVGEIGGKARAIQLDVTEQHSIAAAAAQVQRDFGMLNLLVNNAAISHAGSRGRTLEEIMAANRPSAASLTEMRTVWETNVFGVVAMTQAFLPLLRNAPAARIVNVSSGLGSLTMNMDPSNPWRTSFDLVYGSSKTALNAITVAFAIELEGTPIKVNAVSPGFTATALNNFQGTDTVEEGSREPIRVVLEEDGPTGTFTGPESVVFPW</sequence>
<keyword evidence="6" id="KW-1185">Reference proteome</keyword>
<dbReference type="Gene3D" id="3.40.50.720">
    <property type="entry name" value="NAD(P)-binding Rossmann-like Domain"/>
    <property type="match status" value="1"/>
</dbReference>
<protein>
    <submittedName>
        <fullName evidence="5">NAD(P)-dependent dehydrogenase, short-chain alcohol dehydrogenase family</fullName>
    </submittedName>
</protein>
<comment type="similarity">
    <text evidence="1 4">Belongs to the short-chain dehydrogenases/reductases (SDR) family.</text>
</comment>
<dbReference type="PANTHER" id="PTHR43490">
    <property type="entry name" value="(+)-NEOMENTHOL DEHYDROGENASE"/>
    <property type="match status" value="1"/>
</dbReference>
<evidence type="ECO:0000313" key="5">
    <source>
        <dbReference type="EMBL" id="SKB69256.1"/>
    </source>
</evidence>
<accession>A0A1T5DC80</accession>
<evidence type="ECO:0000313" key="6">
    <source>
        <dbReference type="Proteomes" id="UP000190541"/>
    </source>
</evidence>
<gene>
    <name evidence="5" type="ORF">SAMN05660226_02696</name>
</gene>
<dbReference type="AlphaFoldDB" id="A0A1T5DC80"/>